<feature type="repeat" description="TPR" evidence="3">
    <location>
        <begin position="777"/>
        <end position="810"/>
    </location>
</feature>
<evidence type="ECO:0000256" key="4">
    <source>
        <dbReference type="SAM" id="Coils"/>
    </source>
</evidence>
<feature type="compositionally biased region" description="Polar residues" evidence="5">
    <location>
        <begin position="34"/>
        <end position="52"/>
    </location>
</feature>
<organism evidence="6 7">
    <name type="scientific">Chaetoceros tenuissimus</name>
    <dbReference type="NCBI Taxonomy" id="426638"/>
    <lineage>
        <taxon>Eukaryota</taxon>
        <taxon>Sar</taxon>
        <taxon>Stramenopiles</taxon>
        <taxon>Ochrophyta</taxon>
        <taxon>Bacillariophyta</taxon>
        <taxon>Coscinodiscophyceae</taxon>
        <taxon>Chaetocerotophycidae</taxon>
        <taxon>Chaetocerotales</taxon>
        <taxon>Chaetocerotaceae</taxon>
        <taxon>Chaetoceros</taxon>
    </lineage>
</organism>
<feature type="compositionally biased region" description="Basic and acidic residues" evidence="5">
    <location>
        <begin position="235"/>
        <end position="258"/>
    </location>
</feature>
<dbReference type="PANTHER" id="PTHR45641">
    <property type="entry name" value="TETRATRICOPEPTIDE REPEAT PROTEIN (AFU_ORTHOLOGUE AFUA_6G03870)"/>
    <property type="match status" value="1"/>
</dbReference>
<evidence type="ECO:0000256" key="2">
    <source>
        <dbReference type="ARBA" id="ARBA00022803"/>
    </source>
</evidence>
<feature type="region of interest" description="Disordered" evidence="5">
    <location>
        <begin position="1119"/>
        <end position="1154"/>
    </location>
</feature>
<comment type="caution">
    <text evidence="6">The sequence shown here is derived from an EMBL/GenBank/DDBJ whole genome shotgun (WGS) entry which is preliminary data.</text>
</comment>
<sequence>MKRLQKSRAKNSEFAQFTSPDQLHTEHVGAQDDYSPSNQRLGISSSFSSPTKSGVEVRRRPLGNLNHPKSSEAMFSPDRPSRVDKWTNVINEAYEKNGLDSPLRSNSNKKKKPIKGGRAKNILDSFEISRTRSAQKKSYSKEAPIGRSNEYYMKEEATATANNILVPQSPGYFEFDPTAVNHIRRTRISPHLFTSESNVYHFSSSSSSEEEMSGDMNDTFDTEPRSNTKKSQQMKNHDDPDKSDTFHEPKSRQQHETISRNFNYSKNINDSVEAVNSIQRHASNDQSKQTPTQSLTISPMEENCCADWSISNTNVTAEVEECIADIFSQEMAPDDIVQMYKKQISIPTDVLCKRKKRHSKLKKYTDKNVLEKYNKMRNFSQSLSCKDLTSSTLEVEECTLDILEQTMIGRDQVDRKYQKNIVSESTLEVEECTADVLEQTMATTVSETALEVQECTADVLEQIMTSATHSSNFLNSKNVSDTTIEIEECIADIMEQTMASEGFVRKSSTRSTSRQVSFSGDECQNTTEEISQCVKDITDPSHTHSVSVSREISECVRDVNSPGNNHIESISSDLSTGHENMKETVTFSDKYLEGQRFRVEKMRNSPPASISTSTTMSNDAETSHSSNQELHALIEDVDQELTSAETTGSLSICENKPVKSKEMSHEKDILQASLDLSTKERITFLSETIIECLAKYDFEQALYISRGIIQIQKSYYGENSIEVASAYCDIGEIHLQYSNFISDALQIKMHCELSIDAFTSASSIVNKSAGENHPWVSMCLARVGLIYLKIRKHKEAIQVFEECLFLRRKYLGTKHPLVAKIQNNLGIAYLSQGSFRKALEAFECTYSIQRREIRKSDPNEESLTKQYTQLCDTLSNIGSLCLDWAEKRGIEEGMRIKLADNAIKAFNEALRIYRGALQGFEQAKEELERLRAEAEKIKKRNSYTRAPSPEISIKELSHYQNVGERSQTIQHEESCVIQNGDCISTARNSVCSLPFDEMSTYRGNKSNNNGSVASRIELSSEMQEVKTSFQQISTDFSVKFPDVQNEFKRTANIDEVLPTSFGKDPSVHFKSEMSARLQEDMSKWISNYSRSSSNNVIANASDANSTSMERSLSISAAPSINRRRFEKDNPTSPFSSPRFPASTIECNPEDDTVNNSVEVSKSDLDTSPPKEELPGMFRNAKEFNSISQRSELHFKGHDSMYSIGNTRVTDTTDDGLIVPAKNCKHFDQQEIDEGTIIKSPHLYEIEIYNRAASYLKNDDIQKSLHLFEILLTFYKSKWGEVHETIGNTLHNMGIVLLRGQEYERALQTFEQAVRVRRGAIGKDHADVAISLVKVGISNLLLKRFDDALIAFKDALSVRRHALGHLHPTTARIYNNIGCVHVEFNELRHARKAFESALDVQRNALCFEPDSAQLMLSTATTLCNLAYLYRHRGAYLKTCLVLQEAIGLQQAVMGPTHSSVLSILDSLADAQGNSGEIITALETYKSILARLDQIDDRSDCSKRKFRAIAIVYYKMSALYKEQKDYETCLDFLKKSSLYIRKLNAPKLLQKIQGEIISLEKVNQKSKFDWV</sequence>
<feature type="compositionally biased region" description="Acidic residues" evidence="5">
    <location>
        <begin position="208"/>
        <end position="221"/>
    </location>
</feature>
<name>A0AAD3H7C2_9STRA</name>
<dbReference type="PROSITE" id="PS50005">
    <property type="entry name" value="TPR"/>
    <property type="match status" value="4"/>
</dbReference>
<evidence type="ECO:0000256" key="1">
    <source>
        <dbReference type="ARBA" id="ARBA00022737"/>
    </source>
</evidence>
<evidence type="ECO:0000256" key="3">
    <source>
        <dbReference type="PROSITE-ProRule" id="PRU00339"/>
    </source>
</evidence>
<gene>
    <name evidence="6" type="ORF">CTEN210_09566</name>
</gene>
<proteinExistence type="predicted"/>
<feature type="region of interest" description="Disordered" evidence="5">
    <location>
        <begin position="602"/>
        <end position="624"/>
    </location>
</feature>
<dbReference type="PANTHER" id="PTHR45641:SF19">
    <property type="entry name" value="NEPHROCYSTIN-3"/>
    <property type="match status" value="1"/>
</dbReference>
<dbReference type="SMART" id="SM00028">
    <property type="entry name" value="TPR"/>
    <property type="match status" value="8"/>
</dbReference>
<reference evidence="6 7" key="1">
    <citation type="journal article" date="2021" name="Sci. Rep.">
        <title>The genome of the diatom Chaetoceros tenuissimus carries an ancient integrated fragment of an extant virus.</title>
        <authorList>
            <person name="Hongo Y."/>
            <person name="Kimura K."/>
            <person name="Takaki Y."/>
            <person name="Yoshida Y."/>
            <person name="Baba S."/>
            <person name="Kobayashi G."/>
            <person name="Nagasaki K."/>
            <person name="Hano T."/>
            <person name="Tomaru Y."/>
        </authorList>
    </citation>
    <scope>NUCLEOTIDE SEQUENCE [LARGE SCALE GENOMIC DNA]</scope>
    <source>
        <strain evidence="6 7">NIES-3715</strain>
    </source>
</reference>
<keyword evidence="7" id="KW-1185">Reference proteome</keyword>
<feature type="coiled-coil region" evidence="4">
    <location>
        <begin position="910"/>
        <end position="940"/>
    </location>
</feature>
<dbReference type="Pfam" id="PF13374">
    <property type="entry name" value="TPR_10"/>
    <property type="match status" value="1"/>
</dbReference>
<dbReference type="Proteomes" id="UP001054902">
    <property type="component" value="Unassembled WGS sequence"/>
</dbReference>
<dbReference type="Gene3D" id="1.25.40.10">
    <property type="entry name" value="Tetratricopeptide repeat domain"/>
    <property type="match status" value="3"/>
</dbReference>
<feature type="repeat" description="TPR" evidence="3">
    <location>
        <begin position="1286"/>
        <end position="1319"/>
    </location>
</feature>
<evidence type="ECO:0000313" key="7">
    <source>
        <dbReference type="Proteomes" id="UP001054902"/>
    </source>
</evidence>
<feature type="compositionally biased region" description="Polar residues" evidence="5">
    <location>
        <begin position="13"/>
        <end position="22"/>
    </location>
</feature>
<keyword evidence="4" id="KW-0175">Coiled coil</keyword>
<dbReference type="InterPro" id="IPR019734">
    <property type="entry name" value="TPR_rpt"/>
</dbReference>
<feature type="repeat" description="TPR" evidence="3">
    <location>
        <begin position="1370"/>
        <end position="1403"/>
    </location>
</feature>
<evidence type="ECO:0008006" key="8">
    <source>
        <dbReference type="Google" id="ProtNLM"/>
    </source>
</evidence>
<dbReference type="InterPro" id="IPR011990">
    <property type="entry name" value="TPR-like_helical_dom_sf"/>
</dbReference>
<keyword evidence="2 3" id="KW-0802">TPR repeat</keyword>
<feature type="compositionally biased region" description="Low complexity" evidence="5">
    <location>
        <begin position="198"/>
        <end position="207"/>
    </location>
</feature>
<keyword evidence="1" id="KW-0677">Repeat</keyword>
<feature type="compositionally biased region" description="Polar residues" evidence="5">
    <location>
        <begin position="606"/>
        <end position="624"/>
    </location>
</feature>
<dbReference type="Pfam" id="PF13424">
    <property type="entry name" value="TPR_12"/>
    <property type="match status" value="3"/>
</dbReference>
<feature type="region of interest" description="Disordered" evidence="5">
    <location>
        <begin position="198"/>
        <end position="264"/>
    </location>
</feature>
<feature type="region of interest" description="Disordered" evidence="5">
    <location>
        <begin position="1"/>
        <end position="80"/>
    </location>
</feature>
<dbReference type="EMBL" id="BLLK01000046">
    <property type="protein sequence ID" value="GFH53090.1"/>
    <property type="molecule type" value="Genomic_DNA"/>
</dbReference>
<evidence type="ECO:0000313" key="6">
    <source>
        <dbReference type="EMBL" id="GFH53090.1"/>
    </source>
</evidence>
<dbReference type="SUPFAM" id="SSF48452">
    <property type="entry name" value="TPR-like"/>
    <property type="match status" value="4"/>
</dbReference>
<protein>
    <recommendedName>
        <fullName evidence="8">Kinesin light chain</fullName>
    </recommendedName>
</protein>
<evidence type="ECO:0000256" key="5">
    <source>
        <dbReference type="SAM" id="MobiDB-lite"/>
    </source>
</evidence>
<accession>A0AAD3H7C2</accession>
<feature type="repeat" description="TPR" evidence="3">
    <location>
        <begin position="819"/>
        <end position="852"/>
    </location>
</feature>